<feature type="domain" description="Ketoreductase" evidence="4">
    <location>
        <begin position="1"/>
        <end position="168"/>
    </location>
</feature>
<proteinExistence type="inferred from homology"/>
<evidence type="ECO:0000256" key="3">
    <source>
        <dbReference type="ARBA" id="ARBA00023027"/>
    </source>
</evidence>
<dbReference type="PRINTS" id="PR00081">
    <property type="entry name" value="GDHRDH"/>
</dbReference>
<evidence type="ECO:0000256" key="2">
    <source>
        <dbReference type="ARBA" id="ARBA00023002"/>
    </source>
</evidence>
<evidence type="ECO:0000259" key="4">
    <source>
        <dbReference type="SMART" id="SM00822"/>
    </source>
</evidence>
<sequence>MLTGGASGIGAAIAERLKADGLVVASLDVAAPDAPRPGIIDIGCDITDRSAVASAVDHVHDVAGPVSIVVHCAAYQVVLPFGELDPEAWSRTFRVNVDGAFHIVRAALPDLQASGWGRIVMITSSSQFAPPPGMTHYIASKGALTGMVRALATELGRDGITVNAVAPGLTATSHALHDVPAEHFAVVRSRQAIPRTGEPGDIAAVVSFAVSDDAAFMTGQTLLVDGGESRI</sequence>
<evidence type="ECO:0000313" key="5">
    <source>
        <dbReference type="EMBL" id="GGC84608.1"/>
    </source>
</evidence>
<dbReference type="InterPro" id="IPR057326">
    <property type="entry name" value="KR_dom"/>
</dbReference>
<evidence type="ECO:0000256" key="1">
    <source>
        <dbReference type="ARBA" id="ARBA00006484"/>
    </source>
</evidence>
<dbReference type="Pfam" id="PF13561">
    <property type="entry name" value="adh_short_C2"/>
    <property type="match status" value="1"/>
</dbReference>
<organism evidence="5 6">
    <name type="scientific">Tersicoccus solisilvae</name>
    <dbReference type="NCBI Taxonomy" id="1882339"/>
    <lineage>
        <taxon>Bacteria</taxon>
        <taxon>Bacillati</taxon>
        <taxon>Actinomycetota</taxon>
        <taxon>Actinomycetes</taxon>
        <taxon>Micrococcales</taxon>
        <taxon>Micrococcaceae</taxon>
        <taxon>Tersicoccus</taxon>
    </lineage>
</organism>
<dbReference type="InterPro" id="IPR002347">
    <property type="entry name" value="SDR_fam"/>
</dbReference>
<accession>A0ABQ1NTR5</accession>
<comment type="similarity">
    <text evidence="1">Belongs to the short-chain dehydrogenases/reductases (SDR) family.</text>
</comment>
<dbReference type="PANTHER" id="PTHR24321">
    <property type="entry name" value="DEHYDROGENASES, SHORT CHAIN"/>
    <property type="match status" value="1"/>
</dbReference>
<dbReference type="Gene3D" id="3.40.50.720">
    <property type="entry name" value="NAD(P)-binding Rossmann-like Domain"/>
    <property type="match status" value="1"/>
</dbReference>
<keyword evidence="2" id="KW-0560">Oxidoreductase</keyword>
<keyword evidence="6" id="KW-1185">Reference proteome</keyword>
<dbReference type="PANTHER" id="PTHR24321:SF8">
    <property type="entry name" value="ESTRADIOL 17-BETA-DEHYDROGENASE 8-RELATED"/>
    <property type="match status" value="1"/>
</dbReference>
<dbReference type="SUPFAM" id="SSF51735">
    <property type="entry name" value="NAD(P)-binding Rossmann-fold domains"/>
    <property type="match status" value="1"/>
</dbReference>
<protein>
    <submittedName>
        <fullName evidence="5">3-oxoacyl-ACP reductase</fullName>
    </submittedName>
</protein>
<name>A0ABQ1NTR5_9MICC</name>
<dbReference type="SMART" id="SM00822">
    <property type="entry name" value="PKS_KR"/>
    <property type="match status" value="1"/>
</dbReference>
<comment type="caution">
    <text evidence="5">The sequence shown here is derived from an EMBL/GenBank/DDBJ whole genome shotgun (WGS) entry which is preliminary data.</text>
</comment>
<dbReference type="Proteomes" id="UP000597761">
    <property type="component" value="Unassembled WGS sequence"/>
</dbReference>
<reference evidence="6" key="1">
    <citation type="journal article" date="2019" name="Int. J. Syst. Evol. Microbiol.">
        <title>The Global Catalogue of Microorganisms (GCM) 10K type strain sequencing project: providing services to taxonomists for standard genome sequencing and annotation.</title>
        <authorList>
            <consortium name="The Broad Institute Genomics Platform"/>
            <consortium name="The Broad Institute Genome Sequencing Center for Infectious Disease"/>
            <person name="Wu L."/>
            <person name="Ma J."/>
        </authorList>
    </citation>
    <scope>NUCLEOTIDE SEQUENCE [LARGE SCALE GENOMIC DNA]</scope>
    <source>
        <strain evidence="6">CGMCC 1.15480</strain>
    </source>
</reference>
<dbReference type="EMBL" id="BMJI01000003">
    <property type="protein sequence ID" value="GGC84608.1"/>
    <property type="molecule type" value="Genomic_DNA"/>
</dbReference>
<gene>
    <name evidence="5" type="ORF">GCM10011512_09340</name>
</gene>
<evidence type="ECO:0000313" key="6">
    <source>
        <dbReference type="Proteomes" id="UP000597761"/>
    </source>
</evidence>
<dbReference type="CDD" id="cd05233">
    <property type="entry name" value="SDR_c"/>
    <property type="match status" value="1"/>
</dbReference>
<keyword evidence="3" id="KW-0520">NAD</keyword>
<dbReference type="InterPro" id="IPR036291">
    <property type="entry name" value="NAD(P)-bd_dom_sf"/>
</dbReference>